<protein>
    <submittedName>
        <fullName evidence="2">Uncharacterized protein</fullName>
    </submittedName>
</protein>
<comment type="caution">
    <text evidence="2">The sequence shown here is derived from an EMBL/GenBank/DDBJ whole genome shotgun (WGS) entry which is preliminary data.</text>
</comment>
<organism evidence="2 3">
    <name type="scientific">Setomelanomma holmii</name>
    <dbReference type="NCBI Taxonomy" id="210430"/>
    <lineage>
        <taxon>Eukaryota</taxon>
        <taxon>Fungi</taxon>
        <taxon>Dikarya</taxon>
        <taxon>Ascomycota</taxon>
        <taxon>Pezizomycotina</taxon>
        <taxon>Dothideomycetes</taxon>
        <taxon>Pleosporomycetidae</taxon>
        <taxon>Pleosporales</taxon>
        <taxon>Pleosporineae</taxon>
        <taxon>Phaeosphaeriaceae</taxon>
        <taxon>Setomelanomma</taxon>
    </lineage>
</organism>
<evidence type="ECO:0000313" key="2">
    <source>
        <dbReference type="EMBL" id="KAF2029680.1"/>
    </source>
</evidence>
<keyword evidence="1" id="KW-0175">Coiled coil</keyword>
<sequence>MLPSAPYINVCDRVDLRLRIVALARDQQAAKAQATIDVYRSGDYIKLSKSYDPDTGLAFAEATSGRVVELESQVDEIKEDVKESREQLDRMKQELQDYIMEISLLVLRVRASG</sequence>
<feature type="coiled-coil region" evidence="1">
    <location>
        <begin position="60"/>
        <end position="101"/>
    </location>
</feature>
<keyword evidence="3" id="KW-1185">Reference proteome</keyword>
<evidence type="ECO:0000313" key="3">
    <source>
        <dbReference type="Proteomes" id="UP000799777"/>
    </source>
</evidence>
<dbReference type="Proteomes" id="UP000799777">
    <property type="component" value="Unassembled WGS sequence"/>
</dbReference>
<reference evidence="2" key="1">
    <citation type="journal article" date="2020" name="Stud. Mycol.">
        <title>101 Dothideomycetes genomes: a test case for predicting lifestyles and emergence of pathogens.</title>
        <authorList>
            <person name="Haridas S."/>
            <person name="Albert R."/>
            <person name="Binder M."/>
            <person name="Bloem J."/>
            <person name="Labutti K."/>
            <person name="Salamov A."/>
            <person name="Andreopoulos B."/>
            <person name="Baker S."/>
            <person name="Barry K."/>
            <person name="Bills G."/>
            <person name="Bluhm B."/>
            <person name="Cannon C."/>
            <person name="Castanera R."/>
            <person name="Culley D."/>
            <person name="Daum C."/>
            <person name="Ezra D."/>
            <person name="Gonzalez J."/>
            <person name="Henrissat B."/>
            <person name="Kuo A."/>
            <person name="Liang C."/>
            <person name="Lipzen A."/>
            <person name="Lutzoni F."/>
            <person name="Magnuson J."/>
            <person name="Mondo S."/>
            <person name="Nolan M."/>
            <person name="Ohm R."/>
            <person name="Pangilinan J."/>
            <person name="Park H.-J."/>
            <person name="Ramirez L."/>
            <person name="Alfaro M."/>
            <person name="Sun H."/>
            <person name="Tritt A."/>
            <person name="Yoshinaga Y."/>
            <person name="Zwiers L.-H."/>
            <person name="Turgeon B."/>
            <person name="Goodwin S."/>
            <person name="Spatafora J."/>
            <person name="Crous P."/>
            <person name="Grigoriev I."/>
        </authorList>
    </citation>
    <scope>NUCLEOTIDE SEQUENCE</scope>
    <source>
        <strain evidence="2">CBS 110217</strain>
    </source>
</reference>
<proteinExistence type="predicted"/>
<dbReference type="AlphaFoldDB" id="A0A9P4H8I1"/>
<gene>
    <name evidence="2" type="ORF">EK21DRAFT_89615</name>
</gene>
<name>A0A9P4H8I1_9PLEO</name>
<evidence type="ECO:0000256" key="1">
    <source>
        <dbReference type="SAM" id="Coils"/>
    </source>
</evidence>
<accession>A0A9P4H8I1</accession>
<dbReference type="EMBL" id="ML978198">
    <property type="protein sequence ID" value="KAF2029680.1"/>
    <property type="molecule type" value="Genomic_DNA"/>
</dbReference>